<sequence length="112" mass="12776">MKKYLFILILSISLPSVAQEYITIPDKDAAALKQYKVNWHTGIDPVQIKDSSWVLPIEVIDLIPSDIRILDANEKIVANDLREYLISKPKRTLTKAAFIEATLEPKIIEMIK</sequence>
<accession>A0A0F9HVJ3</accession>
<dbReference type="EMBL" id="LAZR01023253">
    <property type="protein sequence ID" value="KKL79142.1"/>
    <property type="molecule type" value="Genomic_DNA"/>
</dbReference>
<proteinExistence type="predicted"/>
<evidence type="ECO:0000313" key="1">
    <source>
        <dbReference type="EMBL" id="KKL79142.1"/>
    </source>
</evidence>
<reference evidence="1" key="1">
    <citation type="journal article" date="2015" name="Nature">
        <title>Complex archaea that bridge the gap between prokaryotes and eukaryotes.</title>
        <authorList>
            <person name="Spang A."/>
            <person name="Saw J.H."/>
            <person name="Jorgensen S.L."/>
            <person name="Zaremba-Niedzwiedzka K."/>
            <person name="Martijn J."/>
            <person name="Lind A.E."/>
            <person name="van Eijk R."/>
            <person name="Schleper C."/>
            <person name="Guy L."/>
            <person name="Ettema T.J."/>
        </authorList>
    </citation>
    <scope>NUCLEOTIDE SEQUENCE</scope>
</reference>
<comment type="caution">
    <text evidence="1">The sequence shown here is derived from an EMBL/GenBank/DDBJ whole genome shotgun (WGS) entry which is preliminary data.</text>
</comment>
<organism evidence="1">
    <name type="scientific">marine sediment metagenome</name>
    <dbReference type="NCBI Taxonomy" id="412755"/>
    <lineage>
        <taxon>unclassified sequences</taxon>
        <taxon>metagenomes</taxon>
        <taxon>ecological metagenomes</taxon>
    </lineage>
</organism>
<name>A0A0F9HVJ3_9ZZZZ</name>
<gene>
    <name evidence="1" type="ORF">LCGC14_2017790</name>
</gene>
<dbReference type="AlphaFoldDB" id="A0A0F9HVJ3"/>
<protein>
    <submittedName>
        <fullName evidence="1">Uncharacterized protein</fullName>
    </submittedName>
</protein>